<proteinExistence type="predicted"/>
<accession>J9C633</accession>
<dbReference type="AlphaFoldDB" id="J9C633"/>
<organism evidence="2">
    <name type="scientific">gut metagenome</name>
    <dbReference type="NCBI Taxonomy" id="749906"/>
    <lineage>
        <taxon>unclassified sequences</taxon>
        <taxon>metagenomes</taxon>
        <taxon>organismal metagenomes</taxon>
    </lineage>
</organism>
<protein>
    <submittedName>
        <fullName evidence="2">Uncharacterized protein</fullName>
    </submittedName>
</protein>
<sequence>MSSKPVTAGSPVTRFSTESVLMSMAETAPSVLFQRTEATLAGTRAMSTSPATTLVTTSSAVPTMEKS</sequence>
<dbReference type="EMBL" id="AMCI01005887">
    <property type="protein sequence ID" value="EJW95305.1"/>
    <property type="molecule type" value="Genomic_DNA"/>
</dbReference>
<gene>
    <name evidence="2" type="ORF">EVA_16589</name>
</gene>
<comment type="caution">
    <text evidence="2">The sequence shown here is derived from an EMBL/GenBank/DDBJ whole genome shotgun (WGS) entry which is preliminary data.</text>
</comment>
<reference evidence="2" key="1">
    <citation type="journal article" date="2012" name="PLoS ONE">
        <title>Gene sets for utilization of primary and secondary nutrition supplies in the distal gut of endangered iberian lynx.</title>
        <authorList>
            <person name="Alcaide M."/>
            <person name="Messina E."/>
            <person name="Richter M."/>
            <person name="Bargiela R."/>
            <person name="Peplies J."/>
            <person name="Huws S.A."/>
            <person name="Newbold C.J."/>
            <person name="Golyshin P.N."/>
            <person name="Simon M.A."/>
            <person name="Lopez G."/>
            <person name="Yakimov M.M."/>
            <person name="Ferrer M."/>
        </authorList>
    </citation>
    <scope>NUCLEOTIDE SEQUENCE</scope>
</reference>
<feature type="region of interest" description="Disordered" evidence="1">
    <location>
        <begin position="43"/>
        <end position="67"/>
    </location>
</feature>
<name>J9C633_9ZZZZ</name>
<evidence type="ECO:0000256" key="1">
    <source>
        <dbReference type="SAM" id="MobiDB-lite"/>
    </source>
</evidence>
<evidence type="ECO:0000313" key="2">
    <source>
        <dbReference type="EMBL" id="EJW95305.1"/>
    </source>
</evidence>
<feature type="compositionally biased region" description="Polar residues" evidence="1">
    <location>
        <begin position="45"/>
        <end position="61"/>
    </location>
</feature>